<evidence type="ECO:0000313" key="13">
    <source>
        <dbReference type="Proteomes" id="UP000736335"/>
    </source>
</evidence>
<evidence type="ECO:0000256" key="6">
    <source>
        <dbReference type="ARBA" id="ARBA00023040"/>
    </source>
</evidence>
<keyword evidence="13" id="KW-1185">Reference proteome</keyword>
<dbReference type="PANTHER" id="PTHR28097:SF1">
    <property type="entry name" value="PHEROMONE A FACTOR RECEPTOR"/>
    <property type="match status" value="1"/>
</dbReference>
<dbReference type="InterPro" id="IPR001499">
    <property type="entry name" value="GPCR_STE3"/>
</dbReference>
<comment type="subcellular location">
    <subcellularLocation>
        <location evidence="1">Membrane</location>
        <topology evidence="1">Multi-pass membrane protein</topology>
    </subcellularLocation>
</comment>
<protein>
    <submittedName>
        <fullName evidence="12">Pheromone A receptor-domain-containing protein</fullName>
    </submittedName>
</protein>
<dbReference type="GO" id="GO:0000750">
    <property type="term" value="P:pheromone-dependent signal transduction involved in conjugation with cellular fusion"/>
    <property type="evidence" value="ECO:0007669"/>
    <property type="project" value="TreeGrafter"/>
</dbReference>
<sequence length="415" mass="46672">MTASNTTFTIFSGIGFFLSVIPLSWHLRSWNVHSGTSMYLIWTALTCLVFFIDSIVWNGNAINWAPVWCDIATRIQTGFAVALPACALCIIRRVYNITVITTPHGIRREMTIELLITVGIPVLEMVLQYVVAGHRFNIYEDYGCGTATWNTPLAYVLVYSWPLIISVVSACYGGLTIRAFFRRRKQFKDLNVDIAYSNYWRLIALASTDYIITIPLVAWNISLNVSWGHVSPWVSWADTHWGYSRVFQYPRVLMDPVQVLSLELNRWVPVYCALVFFAFFGFADEAQKNYRLMGSTLAKLPGCSAFAGGAATRSPDVAMPPIHFASRTLTTQQTESRRNSESSPEKPCITAAVNECDPRFQPHPSMERPTSSSSSNLWIDVIPQVPEPALEHPLRRGSVPDTTRTICLNDAHDQV</sequence>
<organism evidence="12 13">
    <name type="scientific">Thelephora terrestris</name>
    <dbReference type="NCBI Taxonomy" id="56493"/>
    <lineage>
        <taxon>Eukaryota</taxon>
        <taxon>Fungi</taxon>
        <taxon>Dikarya</taxon>
        <taxon>Basidiomycota</taxon>
        <taxon>Agaricomycotina</taxon>
        <taxon>Agaricomycetes</taxon>
        <taxon>Thelephorales</taxon>
        <taxon>Thelephoraceae</taxon>
        <taxon>Thelephora</taxon>
    </lineage>
</organism>
<keyword evidence="8 12" id="KW-0675">Receptor</keyword>
<feature type="transmembrane region" description="Helical" evidence="11">
    <location>
        <begin position="71"/>
        <end position="91"/>
    </location>
</feature>
<reference evidence="12" key="2">
    <citation type="submission" date="2020-11" db="EMBL/GenBank/DDBJ databases">
        <authorList>
            <consortium name="DOE Joint Genome Institute"/>
            <person name="Kuo A."/>
            <person name="Miyauchi S."/>
            <person name="Kiss E."/>
            <person name="Drula E."/>
            <person name="Kohler A."/>
            <person name="Sanchez-Garcia M."/>
            <person name="Andreopoulos B."/>
            <person name="Barry K.W."/>
            <person name="Bonito G."/>
            <person name="Buee M."/>
            <person name="Carver A."/>
            <person name="Chen C."/>
            <person name="Cichocki N."/>
            <person name="Clum A."/>
            <person name="Culley D."/>
            <person name="Crous P.W."/>
            <person name="Fauchery L."/>
            <person name="Girlanda M."/>
            <person name="Hayes R."/>
            <person name="Keri Z."/>
            <person name="Labutti K."/>
            <person name="Lipzen A."/>
            <person name="Lombard V."/>
            <person name="Magnuson J."/>
            <person name="Maillard F."/>
            <person name="Morin E."/>
            <person name="Murat C."/>
            <person name="Nolan M."/>
            <person name="Ohm R."/>
            <person name="Pangilinan J."/>
            <person name="Pereira M."/>
            <person name="Perotto S."/>
            <person name="Peter M."/>
            <person name="Riley R."/>
            <person name="Sitrit Y."/>
            <person name="Stielow B."/>
            <person name="Szollosi G."/>
            <person name="Zifcakova L."/>
            <person name="Stursova M."/>
            <person name="Spatafora J.W."/>
            <person name="Tedersoo L."/>
            <person name="Vaario L.-M."/>
            <person name="Yamada A."/>
            <person name="Yan M."/>
            <person name="Wang P."/>
            <person name="Xu J."/>
            <person name="Bruns T."/>
            <person name="Baldrian P."/>
            <person name="Vilgalys R."/>
            <person name="Henrissat B."/>
            <person name="Grigoriev I.V."/>
            <person name="Hibbett D."/>
            <person name="Nagy L.G."/>
            <person name="Martin F.M."/>
        </authorList>
    </citation>
    <scope>NUCLEOTIDE SEQUENCE</scope>
    <source>
        <strain evidence="12">UH-Tt-Lm1</strain>
    </source>
</reference>
<keyword evidence="5 11" id="KW-1133">Transmembrane helix</keyword>
<evidence type="ECO:0000256" key="8">
    <source>
        <dbReference type="ARBA" id="ARBA00023170"/>
    </source>
</evidence>
<name>A0A9P6HIJ0_9AGAM</name>
<evidence type="ECO:0000256" key="10">
    <source>
        <dbReference type="SAM" id="MobiDB-lite"/>
    </source>
</evidence>
<keyword evidence="3" id="KW-0589">Pheromone response</keyword>
<dbReference type="PANTHER" id="PTHR28097">
    <property type="entry name" value="PHEROMONE A FACTOR RECEPTOR"/>
    <property type="match status" value="1"/>
</dbReference>
<dbReference type="GO" id="GO:0005886">
    <property type="term" value="C:plasma membrane"/>
    <property type="evidence" value="ECO:0007669"/>
    <property type="project" value="TreeGrafter"/>
</dbReference>
<dbReference type="PRINTS" id="PR00899">
    <property type="entry name" value="GPCRSTE3"/>
</dbReference>
<feature type="transmembrane region" description="Helical" evidence="11">
    <location>
        <begin position="39"/>
        <end position="59"/>
    </location>
</feature>
<dbReference type="PRINTS" id="PR00901">
    <property type="entry name" value="PHEROMONEBAR"/>
</dbReference>
<feature type="compositionally biased region" description="Basic and acidic residues" evidence="10">
    <location>
        <begin position="335"/>
        <end position="344"/>
    </location>
</feature>
<evidence type="ECO:0000313" key="12">
    <source>
        <dbReference type="EMBL" id="KAF9786730.1"/>
    </source>
</evidence>
<keyword evidence="9" id="KW-0807">Transducer</keyword>
<feature type="transmembrane region" description="Helical" evidence="11">
    <location>
        <begin position="6"/>
        <end position="27"/>
    </location>
</feature>
<comment type="caution">
    <text evidence="12">The sequence shown here is derived from an EMBL/GenBank/DDBJ whole genome shotgun (WGS) entry which is preliminary data.</text>
</comment>
<proteinExistence type="inferred from homology"/>
<dbReference type="CDD" id="cd14966">
    <property type="entry name" value="7tmD_STE3"/>
    <property type="match status" value="1"/>
</dbReference>
<keyword evidence="6" id="KW-0297">G-protein coupled receptor</keyword>
<dbReference type="GO" id="GO:0004934">
    <property type="term" value="F:mating-type alpha-factor pheromone receptor activity"/>
    <property type="evidence" value="ECO:0007669"/>
    <property type="project" value="InterPro"/>
</dbReference>
<feature type="transmembrane region" description="Helical" evidence="11">
    <location>
        <begin position="202"/>
        <end position="221"/>
    </location>
</feature>
<keyword evidence="4 11" id="KW-0812">Transmembrane</keyword>
<comment type="similarity">
    <text evidence="2">Belongs to the G-protein coupled receptor 4 family.</text>
</comment>
<reference evidence="12" key="1">
    <citation type="journal article" date="2020" name="Nat. Commun.">
        <title>Large-scale genome sequencing of mycorrhizal fungi provides insights into the early evolution of symbiotic traits.</title>
        <authorList>
            <person name="Miyauchi S."/>
            <person name="Kiss E."/>
            <person name="Kuo A."/>
            <person name="Drula E."/>
            <person name="Kohler A."/>
            <person name="Sanchez-Garcia M."/>
            <person name="Morin E."/>
            <person name="Andreopoulos B."/>
            <person name="Barry K.W."/>
            <person name="Bonito G."/>
            <person name="Buee M."/>
            <person name="Carver A."/>
            <person name="Chen C."/>
            <person name="Cichocki N."/>
            <person name="Clum A."/>
            <person name="Culley D."/>
            <person name="Crous P.W."/>
            <person name="Fauchery L."/>
            <person name="Girlanda M."/>
            <person name="Hayes R.D."/>
            <person name="Keri Z."/>
            <person name="LaButti K."/>
            <person name="Lipzen A."/>
            <person name="Lombard V."/>
            <person name="Magnuson J."/>
            <person name="Maillard F."/>
            <person name="Murat C."/>
            <person name="Nolan M."/>
            <person name="Ohm R.A."/>
            <person name="Pangilinan J."/>
            <person name="Pereira M.F."/>
            <person name="Perotto S."/>
            <person name="Peter M."/>
            <person name="Pfister S."/>
            <person name="Riley R."/>
            <person name="Sitrit Y."/>
            <person name="Stielow J.B."/>
            <person name="Szollosi G."/>
            <person name="Zifcakova L."/>
            <person name="Stursova M."/>
            <person name="Spatafora J.W."/>
            <person name="Tedersoo L."/>
            <person name="Vaario L.M."/>
            <person name="Yamada A."/>
            <person name="Yan M."/>
            <person name="Wang P."/>
            <person name="Xu J."/>
            <person name="Bruns T."/>
            <person name="Baldrian P."/>
            <person name="Vilgalys R."/>
            <person name="Dunand C."/>
            <person name="Henrissat B."/>
            <person name="Grigoriev I.V."/>
            <person name="Hibbett D."/>
            <person name="Nagy L.G."/>
            <person name="Martin F.M."/>
        </authorList>
    </citation>
    <scope>NUCLEOTIDE SEQUENCE</scope>
    <source>
        <strain evidence="12">UH-Tt-Lm1</strain>
    </source>
</reference>
<keyword evidence="7 11" id="KW-0472">Membrane</keyword>
<evidence type="ECO:0000256" key="4">
    <source>
        <dbReference type="ARBA" id="ARBA00022692"/>
    </source>
</evidence>
<dbReference type="InterPro" id="IPR000481">
    <property type="entry name" value="GPCR_Pheromne_B_alpha_rcpt"/>
</dbReference>
<gene>
    <name evidence="12" type="ORF">BJ322DRAFT_668911</name>
</gene>
<feature type="transmembrane region" description="Helical" evidence="11">
    <location>
        <begin position="159"/>
        <end position="181"/>
    </location>
</feature>
<evidence type="ECO:0000256" key="11">
    <source>
        <dbReference type="SAM" id="Phobius"/>
    </source>
</evidence>
<feature type="region of interest" description="Disordered" evidence="10">
    <location>
        <begin position="328"/>
        <end position="347"/>
    </location>
</feature>
<evidence type="ECO:0000256" key="1">
    <source>
        <dbReference type="ARBA" id="ARBA00004141"/>
    </source>
</evidence>
<evidence type="ECO:0000256" key="9">
    <source>
        <dbReference type="ARBA" id="ARBA00023224"/>
    </source>
</evidence>
<dbReference type="OrthoDB" id="2874149at2759"/>
<evidence type="ECO:0000256" key="7">
    <source>
        <dbReference type="ARBA" id="ARBA00023136"/>
    </source>
</evidence>
<dbReference type="AlphaFoldDB" id="A0A9P6HIJ0"/>
<evidence type="ECO:0000256" key="3">
    <source>
        <dbReference type="ARBA" id="ARBA00022507"/>
    </source>
</evidence>
<feature type="transmembrane region" description="Helical" evidence="11">
    <location>
        <begin position="112"/>
        <end position="131"/>
    </location>
</feature>
<accession>A0A9P6HIJ0</accession>
<evidence type="ECO:0000256" key="2">
    <source>
        <dbReference type="ARBA" id="ARBA00011085"/>
    </source>
</evidence>
<dbReference type="Pfam" id="PF02076">
    <property type="entry name" value="STE3"/>
    <property type="match status" value="1"/>
</dbReference>
<evidence type="ECO:0000256" key="5">
    <source>
        <dbReference type="ARBA" id="ARBA00022989"/>
    </source>
</evidence>
<feature type="transmembrane region" description="Helical" evidence="11">
    <location>
        <begin position="264"/>
        <end position="283"/>
    </location>
</feature>
<dbReference type="Proteomes" id="UP000736335">
    <property type="component" value="Unassembled WGS sequence"/>
</dbReference>
<dbReference type="EMBL" id="WIUZ02000005">
    <property type="protein sequence ID" value="KAF9786730.1"/>
    <property type="molecule type" value="Genomic_DNA"/>
</dbReference>